<dbReference type="InterPro" id="IPR012474">
    <property type="entry name" value="Frigida"/>
</dbReference>
<comment type="similarity">
    <text evidence="1 5">Belongs to the Frigida family.</text>
</comment>
<dbReference type="Pfam" id="PF07899">
    <property type="entry name" value="Frigida"/>
    <property type="match status" value="1"/>
</dbReference>
<keyword evidence="4 5" id="KW-0287">Flowering</keyword>
<dbReference type="AlphaFoldDB" id="A0ABD3E196"/>
<evidence type="ECO:0000313" key="9">
    <source>
        <dbReference type="Proteomes" id="UP001632038"/>
    </source>
</evidence>
<dbReference type="GO" id="GO:0009908">
    <property type="term" value="P:flower development"/>
    <property type="evidence" value="ECO:0007669"/>
    <property type="project" value="UniProtKB-KW"/>
</dbReference>
<organism evidence="8 9">
    <name type="scientific">Castilleja foliolosa</name>
    <dbReference type="NCBI Taxonomy" id="1961234"/>
    <lineage>
        <taxon>Eukaryota</taxon>
        <taxon>Viridiplantae</taxon>
        <taxon>Streptophyta</taxon>
        <taxon>Embryophyta</taxon>
        <taxon>Tracheophyta</taxon>
        <taxon>Spermatophyta</taxon>
        <taxon>Magnoliopsida</taxon>
        <taxon>eudicotyledons</taxon>
        <taxon>Gunneridae</taxon>
        <taxon>Pentapetalae</taxon>
        <taxon>asterids</taxon>
        <taxon>lamiids</taxon>
        <taxon>Lamiales</taxon>
        <taxon>Orobanchaceae</taxon>
        <taxon>Pedicularideae</taxon>
        <taxon>Castillejinae</taxon>
        <taxon>Castilleja</taxon>
    </lineage>
</organism>
<dbReference type="Proteomes" id="UP001632038">
    <property type="component" value="Unassembled WGS sequence"/>
</dbReference>
<dbReference type="GO" id="GO:0030154">
    <property type="term" value="P:cell differentiation"/>
    <property type="evidence" value="ECO:0007669"/>
    <property type="project" value="UniProtKB-KW"/>
</dbReference>
<evidence type="ECO:0000256" key="4">
    <source>
        <dbReference type="ARBA" id="ARBA00023089"/>
    </source>
</evidence>
<keyword evidence="9" id="KW-1185">Reference proteome</keyword>
<name>A0ABD3E196_9LAMI</name>
<evidence type="ECO:0000313" key="8">
    <source>
        <dbReference type="EMBL" id="KAL3647732.1"/>
    </source>
</evidence>
<evidence type="ECO:0000256" key="1">
    <source>
        <dbReference type="ARBA" id="ARBA00008956"/>
    </source>
</evidence>
<dbReference type="EMBL" id="JAVIJP010000009">
    <property type="protein sequence ID" value="KAL3647732.1"/>
    <property type="molecule type" value="Genomic_DNA"/>
</dbReference>
<evidence type="ECO:0000256" key="5">
    <source>
        <dbReference type="RuleBase" id="RU364012"/>
    </source>
</evidence>
<dbReference type="PANTHER" id="PTHR31791:SF47">
    <property type="entry name" value="INACTIVE FRIGIDA-LIKE PROTEIN 2"/>
    <property type="match status" value="1"/>
</dbReference>
<comment type="caution">
    <text evidence="8">The sequence shown here is derived from an EMBL/GenBank/DDBJ whole genome shotgun (WGS) entry which is preliminary data.</text>
</comment>
<feature type="coiled-coil region" evidence="6">
    <location>
        <begin position="47"/>
        <end position="124"/>
    </location>
</feature>
<evidence type="ECO:0000256" key="3">
    <source>
        <dbReference type="ARBA" id="ARBA00022782"/>
    </source>
</evidence>
<proteinExistence type="inferred from homology"/>
<accession>A0ABD3E196</accession>
<keyword evidence="2 5" id="KW-0217">Developmental protein</keyword>
<keyword evidence="6" id="KW-0175">Coiled coil</keyword>
<dbReference type="PANTHER" id="PTHR31791">
    <property type="entry name" value="FRIGIDA-LIKE PROTEIN 3-RELATED"/>
    <property type="match status" value="1"/>
</dbReference>
<keyword evidence="3 5" id="KW-0221">Differentiation</keyword>
<reference evidence="9" key="1">
    <citation type="journal article" date="2024" name="IScience">
        <title>Strigolactones Initiate the Formation of Haustorium-like Structures in Castilleja.</title>
        <authorList>
            <person name="Buerger M."/>
            <person name="Peterson D."/>
            <person name="Chory J."/>
        </authorList>
    </citation>
    <scope>NUCLEOTIDE SEQUENCE [LARGE SCALE GENOMIC DNA]</scope>
</reference>
<protein>
    <recommendedName>
        <fullName evidence="5">FRIGIDA-like protein</fullName>
    </recommendedName>
</protein>
<gene>
    <name evidence="8" type="ORF">CASFOL_008700</name>
</gene>
<feature type="coiled-coil region" evidence="6">
    <location>
        <begin position="431"/>
        <end position="479"/>
    </location>
</feature>
<feature type="compositionally biased region" description="Polar residues" evidence="7">
    <location>
        <begin position="695"/>
        <end position="713"/>
    </location>
</feature>
<evidence type="ECO:0000256" key="7">
    <source>
        <dbReference type="SAM" id="MobiDB-lite"/>
    </source>
</evidence>
<feature type="region of interest" description="Disordered" evidence="7">
    <location>
        <begin position="694"/>
        <end position="713"/>
    </location>
</feature>
<feature type="coiled-coil region" evidence="6">
    <location>
        <begin position="221"/>
        <end position="342"/>
    </location>
</feature>
<evidence type="ECO:0000256" key="2">
    <source>
        <dbReference type="ARBA" id="ARBA00022473"/>
    </source>
</evidence>
<sequence>MEKLIDDLSERTGVAENLLKFLRRSFSEIESRQRNLDLARESVVERMMEIEFLRESYEKGLKELEDKELDFCAFREGKKRKLALEEEELSSKREELLTDVRIREEKLDEHLSSLRDKIECLDAQQKSMQMLVNEKLKEIESQEECFDSAWDSLAERERKLNRIITTLYKRVNSGMERDNVFVSTTVESKMSEIVLKEEQLRLKWQEFVAEVKLADERFIDKVKLRERLQTAENKLESAMTKIASTFKELESRESLVLNSVALNVQRIDFIGELMEQELKEFERKKQELMEKELEEFKRVKQELMDKELEEFERAKQEFHSYREDEMCELALKERQLNNMIKEIIKDAKFRDKQLSKRERLGNRLVDKLNLAYDEVVDLKETVRDRFRKLSVKEVEVESVSDWVEKRMDELDCKEKVLQEKEKILFAKEDKLVSKEKELVLKENNLESWRKRLEVKQSKADSAQELNEKWSQELECKEKSVNSVKELNRKLFKEHCARKKQLLLEKDLIARRARDLDLNESVELKFIVRMDGKNLQMFLNDPEKDLESMGDEIFKVLHLSSDPAKLVLDAMVGFYPPHLRKGDVEVDVKRTCIILLQQLIRITKKIQPAVEKEATELACSWKSKMGTSGENPLEVLGFLYLLAAYNLASCFDNHEIFNFLAMLAQHTQGPLLHLCHNLGLGESITDTQIEELRKGNSLSPSSTAHQTVDVGQSH</sequence>
<evidence type="ECO:0000256" key="6">
    <source>
        <dbReference type="SAM" id="Coils"/>
    </source>
</evidence>